<protein>
    <recommendedName>
        <fullName evidence="2">PH domain-containing protein</fullName>
    </recommendedName>
</protein>
<feature type="compositionally biased region" description="Basic and acidic residues" evidence="1">
    <location>
        <begin position="61"/>
        <end position="83"/>
    </location>
</feature>
<proteinExistence type="predicted"/>
<organism evidence="3">
    <name type="scientific">Noctiluca scintillans</name>
    <name type="common">Sea sparkle</name>
    <name type="synonym">Red tide dinoflagellate</name>
    <dbReference type="NCBI Taxonomy" id="2966"/>
    <lineage>
        <taxon>Eukaryota</taxon>
        <taxon>Sar</taxon>
        <taxon>Alveolata</taxon>
        <taxon>Dinophyceae</taxon>
        <taxon>Noctilucales</taxon>
        <taxon>Noctilucaceae</taxon>
        <taxon>Noctiluca</taxon>
    </lineage>
</organism>
<dbReference type="Gene3D" id="2.30.29.30">
    <property type="entry name" value="Pleckstrin-homology domain (PH domain)/Phosphotyrosine-binding domain (PTB)"/>
    <property type="match status" value="1"/>
</dbReference>
<reference evidence="3" key="1">
    <citation type="submission" date="2021-01" db="EMBL/GenBank/DDBJ databases">
        <authorList>
            <person name="Corre E."/>
            <person name="Pelletier E."/>
            <person name="Niang G."/>
            <person name="Scheremetjew M."/>
            <person name="Finn R."/>
            <person name="Kale V."/>
            <person name="Holt S."/>
            <person name="Cochrane G."/>
            <person name="Meng A."/>
            <person name="Brown T."/>
            <person name="Cohen L."/>
        </authorList>
    </citation>
    <scope>NUCLEOTIDE SEQUENCE</scope>
</reference>
<dbReference type="Pfam" id="PF00169">
    <property type="entry name" value="PH"/>
    <property type="match status" value="1"/>
</dbReference>
<dbReference type="CDD" id="cd00821">
    <property type="entry name" value="PH"/>
    <property type="match status" value="1"/>
</dbReference>
<feature type="compositionally biased region" description="Polar residues" evidence="1">
    <location>
        <begin position="30"/>
        <end position="41"/>
    </location>
</feature>
<dbReference type="InterPro" id="IPR011993">
    <property type="entry name" value="PH-like_dom_sf"/>
</dbReference>
<evidence type="ECO:0000259" key="2">
    <source>
        <dbReference type="PROSITE" id="PS50003"/>
    </source>
</evidence>
<gene>
    <name evidence="3" type="ORF">NSCI0253_LOCUS8583</name>
</gene>
<dbReference type="InterPro" id="IPR001849">
    <property type="entry name" value="PH_domain"/>
</dbReference>
<feature type="compositionally biased region" description="Gly residues" evidence="1">
    <location>
        <begin position="43"/>
        <end position="53"/>
    </location>
</feature>
<evidence type="ECO:0000313" key="3">
    <source>
        <dbReference type="EMBL" id="CAD8834235.1"/>
    </source>
</evidence>
<dbReference type="AlphaFoldDB" id="A0A7S0ZVR4"/>
<dbReference type="SMART" id="SM00233">
    <property type="entry name" value="PH"/>
    <property type="match status" value="1"/>
</dbReference>
<feature type="region of interest" description="Disordered" evidence="1">
    <location>
        <begin position="159"/>
        <end position="183"/>
    </location>
</feature>
<feature type="region of interest" description="Disordered" evidence="1">
    <location>
        <begin position="1"/>
        <end position="85"/>
    </location>
</feature>
<dbReference type="SUPFAM" id="SSF50729">
    <property type="entry name" value="PH domain-like"/>
    <property type="match status" value="1"/>
</dbReference>
<accession>A0A7S0ZVR4</accession>
<evidence type="ECO:0000256" key="1">
    <source>
        <dbReference type="SAM" id="MobiDB-lite"/>
    </source>
</evidence>
<sequence>MSSSTQFPDPGALFSGSMTPSASPYPPLPHSNSYPGYSSNFGPPGGSYAGGSGFQTPQPDVSREGFKIEHARVEEEKFGPDHYKNKRLSYGGHAYQMSSPFDFSQSEDAPPPPQPVQMMQPMYSAPPADHYDSVQVRMEGHQGHQANFSYRQQTATPPVHYPPQQHTRPPMVRPMVRPPPPVRDSRELAGWLGKRGDNFSSSWLNRWCRVEGNKLSYSQTQNGPEEGFIILDGFTQVRGLNDPQATAEARILKSKKPFGFEIFTGRGAKAFYFDAGTGEKQAIWLQQMNRITSDAHHMAQMGPYGQHRR</sequence>
<name>A0A7S0ZVR4_NOCSC</name>
<feature type="domain" description="PH" evidence="2">
    <location>
        <begin position="185"/>
        <end position="293"/>
    </location>
</feature>
<dbReference type="PROSITE" id="PS50003">
    <property type="entry name" value="PH_DOMAIN"/>
    <property type="match status" value="1"/>
</dbReference>
<dbReference type="EMBL" id="HBFQ01012254">
    <property type="protein sequence ID" value="CAD8834235.1"/>
    <property type="molecule type" value="Transcribed_RNA"/>
</dbReference>